<gene>
    <name evidence="1" type="ORF">ACFQ1S_04085</name>
</gene>
<dbReference type="EMBL" id="JBHTIS010000136">
    <property type="protein sequence ID" value="MFD1044830.1"/>
    <property type="molecule type" value="Genomic_DNA"/>
</dbReference>
<reference evidence="2" key="1">
    <citation type="journal article" date="2019" name="Int. J. Syst. Evol. Microbiol.">
        <title>The Global Catalogue of Microorganisms (GCM) 10K type strain sequencing project: providing services to taxonomists for standard genome sequencing and annotation.</title>
        <authorList>
            <consortium name="The Broad Institute Genomics Platform"/>
            <consortium name="The Broad Institute Genome Sequencing Center for Infectious Disease"/>
            <person name="Wu L."/>
            <person name="Ma J."/>
        </authorList>
    </citation>
    <scope>NUCLEOTIDE SEQUENCE [LARGE SCALE GENOMIC DNA]</scope>
    <source>
        <strain evidence="2">JCM 31486</strain>
    </source>
</reference>
<keyword evidence="2" id="KW-1185">Reference proteome</keyword>
<sequence length="44" mass="4538">MNSRVTPARNEGARRWVVTCGATGAAAEAVKVAGGELAVRDPLE</sequence>
<comment type="caution">
    <text evidence="1">The sequence shown here is derived from an EMBL/GenBank/DDBJ whole genome shotgun (WGS) entry which is preliminary data.</text>
</comment>
<evidence type="ECO:0000313" key="2">
    <source>
        <dbReference type="Proteomes" id="UP001597045"/>
    </source>
</evidence>
<proteinExistence type="predicted"/>
<dbReference type="Proteomes" id="UP001597045">
    <property type="component" value="Unassembled WGS sequence"/>
</dbReference>
<evidence type="ECO:0000313" key="1">
    <source>
        <dbReference type="EMBL" id="MFD1044830.1"/>
    </source>
</evidence>
<protein>
    <submittedName>
        <fullName evidence="1">Uncharacterized protein</fullName>
    </submittedName>
</protein>
<accession>A0ABW3M765</accession>
<name>A0ABW3M765_9PSEU</name>
<organism evidence="1 2">
    <name type="scientific">Kibdelosporangium lantanae</name>
    <dbReference type="NCBI Taxonomy" id="1497396"/>
    <lineage>
        <taxon>Bacteria</taxon>
        <taxon>Bacillati</taxon>
        <taxon>Actinomycetota</taxon>
        <taxon>Actinomycetes</taxon>
        <taxon>Pseudonocardiales</taxon>
        <taxon>Pseudonocardiaceae</taxon>
        <taxon>Kibdelosporangium</taxon>
    </lineage>
</organism>